<protein>
    <recommendedName>
        <fullName evidence="2">DNA-3-methyladenine glycosylase II</fullName>
        <ecNumber evidence="2">3.2.2.21</ecNumber>
    </recommendedName>
</protein>
<evidence type="ECO:0000313" key="6">
    <source>
        <dbReference type="EMBL" id="MDT0441595.1"/>
    </source>
</evidence>
<dbReference type="InterPro" id="IPR051912">
    <property type="entry name" value="Alkylbase_DNA_Glycosylase/TA"/>
</dbReference>
<dbReference type="InterPro" id="IPR011257">
    <property type="entry name" value="DNA_glycosylase"/>
</dbReference>
<dbReference type="EMBL" id="JAVREV010000002">
    <property type="protein sequence ID" value="MDT0441595.1"/>
    <property type="molecule type" value="Genomic_DNA"/>
</dbReference>
<comment type="catalytic activity">
    <reaction evidence="1">
        <text>Hydrolysis of alkylated DNA, releasing 3-methyladenine, 3-methylguanine, 7-methylguanine and 7-methyladenine.</text>
        <dbReference type="EC" id="3.2.2.21"/>
    </reaction>
</comment>
<keyword evidence="7" id="KW-1185">Reference proteome</keyword>
<evidence type="ECO:0000313" key="7">
    <source>
        <dbReference type="Proteomes" id="UP001183615"/>
    </source>
</evidence>
<dbReference type="SUPFAM" id="SSF48150">
    <property type="entry name" value="DNA-glycosylase"/>
    <property type="match status" value="1"/>
</dbReference>
<dbReference type="InterPro" id="IPR003265">
    <property type="entry name" value="HhH-GPD_domain"/>
</dbReference>
<sequence>MPDRTWTPPEPYDLRRSLLVLRRGPYDPAFRAERDGTVWRATRTPFGPATLRLVPGPRVGATAWGPGADWLLSRLPALLGAEDEPDAFVAHHRLVAAALRRHRGVRLIRTGLVLESLIPSVLEQRVTTEDAYRSWRRLLKWFGEPAPGPGAGLGMYVMPDPRTFARIPSWDWHRAGVDGKRSAAVVRAVRAARRMEEAATMELPAAMARLQAIPGIGPWTAAEALQRAIGAPDAITVGDLHLPRIIGFALGGEDGADDARMLELLAPYTGQRHRAARLVLLTGIAPARRAPRQRHANIARL</sequence>
<keyword evidence="4" id="KW-0234">DNA repair</keyword>
<dbReference type="EC" id="3.2.2.21" evidence="2"/>
<evidence type="ECO:0000256" key="2">
    <source>
        <dbReference type="ARBA" id="ARBA00012000"/>
    </source>
</evidence>
<accession>A0ABU2RXZ7</accession>
<name>A0ABU2RXZ7_9ACTN</name>
<organism evidence="6 7">
    <name type="scientific">Streptomyces johnsoniae</name>
    <dbReference type="NCBI Taxonomy" id="3075532"/>
    <lineage>
        <taxon>Bacteria</taxon>
        <taxon>Bacillati</taxon>
        <taxon>Actinomycetota</taxon>
        <taxon>Actinomycetes</taxon>
        <taxon>Kitasatosporales</taxon>
        <taxon>Streptomycetaceae</taxon>
        <taxon>Streptomyces</taxon>
    </lineage>
</organism>
<gene>
    <name evidence="6" type="ORF">RM779_03130</name>
</gene>
<evidence type="ECO:0000256" key="1">
    <source>
        <dbReference type="ARBA" id="ARBA00000086"/>
    </source>
</evidence>
<proteinExistence type="predicted"/>
<dbReference type="Gene3D" id="1.10.340.30">
    <property type="entry name" value="Hypothetical protein, domain 2"/>
    <property type="match status" value="1"/>
</dbReference>
<evidence type="ECO:0000256" key="3">
    <source>
        <dbReference type="ARBA" id="ARBA00022763"/>
    </source>
</evidence>
<dbReference type="PANTHER" id="PTHR43003">
    <property type="entry name" value="DNA-3-METHYLADENINE GLYCOSYLASE"/>
    <property type="match status" value="1"/>
</dbReference>
<dbReference type="SMART" id="SM00478">
    <property type="entry name" value="ENDO3c"/>
    <property type="match status" value="1"/>
</dbReference>
<keyword evidence="3" id="KW-0227">DNA damage</keyword>
<dbReference type="PANTHER" id="PTHR43003:SF6">
    <property type="entry name" value="DNA GLYCOSYLASE"/>
    <property type="match status" value="1"/>
</dbReference>
<feature type="domain" description="HhH-GPD" evidence="5">
    <location>
        <begin position="122"/>
        <end position="284"/>
    </location>
</feature>
<comment type="caution">
    <text evidence="6">The sequence shown here is derived from an EMBL/GenBank/DDBJ whole genome shotgun (WGS) entry which is preliminary data.</text>
</comment>
<reference evidence="7" key="1">
    <citation type="submission" date="2023-07" db="EMBL/GenBank/DDBJ databases">
        <title>30 novel species of actinomycetes from the DSMZ collection.</title>
        <authorList>
            <person name="Nouioui I."/>
        </authorList>
    </citation>
    <scope>NUCLEOTIDE SEQUENCE [LARGE SCALE GENOMIC DNA]</scope>
    <source>
        <strain evidence="7">DSM 41886</strain>
    </source>
</reference>
<evidence type="ECO:0000259" key="5">
    <source>
        <dbReference type="SMART" id="SM00478"/>
    </source>
</evidence>
<dbReference type="RefSeq" id="WP_311615537.1">
    <property type="nucleotide sequence ID" value="NZ_JAVREV010000002.1"/>
</dbReference>
<dbReference type="Proteomes" id="UP001183615">
    <property type="component" value="Unassembled WGS sequence"/>
</dbReference>
<evidence type="ECO:0000256" key="4">
    <source>
        <dbReference type="ARBA" id="ARBA00023204"/>
    </source>
</evidence>